<evidence type="ECO:0000313" key="3">
    <source>
        <dbReference type="Proteomes" id="UP001341840"/>
    </source>
</evidence>
<accession>A0ABU6V5H1</accession>
<name>A0ABU6V5H1_9FABA</name>
<organism evidence="2 3">
    <name type="scientific">Stylosanthes scabra</name>
    <dbReference type="NCBI Taxonomy" id="79078"/>
    <lineage>
        <taxon>Eukaryota</taxon>
        <taxon>Viridiplantae</taxon>
        <taxon>Streptophyta</taxon>
        <taxon>Embryophyta</taxon>
        <taxon>Tracheophyta</taxon>
        <taxon>Spermatophyta</taxon>
        <taxon>Magnoliopsida</taxon>
        <taxon>eudicotyledons</taxon>
        <taxon>Gunneridae</taxon>
        <taxon>Pentapetalae</taxon>
        <taxon>rosids</taxon>
        <taxon>fabids</taxon>
        <taxon>Fabales</taxon>
        <taxon>Fabaceae</taxon>
        <taxon>Papilionoideae</taxon>
        <taxon>50 kb inversion clade</taxon>
        <taxon>dalbergioids sensu lato</taxon>
        <taxon>Dalbergieae</taxon>
        <taxon>Pterocarpus clade</taxon>
        <taxon>Stylosanthes</taxon>
    </lineage>
</organism>
<evidence type="ECO:0000256" key="1">
    <source>
        <dbReference type="SAM" id="MobiDB-lite"/>
    </source>
</evidence>
<proteinExistence type="predicted"/>
<dbReference type="Proteomes" id="UP001341840">
    <property type="component" value="Unassembled WGS sequence"/>
</dbReference>
<sequence length="201" mass="21829">MDSEEEEEYARQEDIPGSSGHGGQAQPEQGQAEPEHPEPKPTGAQEDQGQHERLDNDFATSLGSGSMLHLGMLIPILDSSPLYRVPRSRPLLRDTRGLGCPIRPPLQSTAPDMSWIPPLSPTSGGHVGGFSGLPEQQFGTPPSWEYPPVQPGSGSSSTHPVHDQQPPMAPSQQQVIRPRPCRHIQPRLCGTASHLQYPPPR</sequence>
<gene>
    <name evidence="2" type="ORF">PIB30_009379</name>
</gene>
<keyword evidence="3" id="KW-1185">Reference proteome</keyword>
<protein>
    <submittedName>
        <fullName evidence="2">Uncharacterized protein</fullName>
    </submittedName>
</protein>
<dbReference type="EMBL" id="JASCZI010151056">
    <property type="protein sequence ID" value="MED6168162.1"/>
    <property type="molecule type" value="Genomic_DNA"/>
</dbReference>
<reference evidence="2 3" key="1">
    <citation type="journal article" date="2023" name="Plants (Basel)">
        <title>Bridging the Gap: Combining Genomics and Transcriptomics Approaches to Understand Stylosanthes scabra, an Orphan Legume from the Brazilian Caatinga.</title>
        <authorList>
            <person name="Ferreira-Neto J.R.C."/>
            <person name="da Silva M.D."/>
            <person name="Binneck E."/>
            <person name="de Melo N.F."/>
            <person name="da Silva R.H."/>
            <person name="de Melo A.L.T.M."/>
            <person name="Pandolfi V."/>
            <person name="Bustamante F.O."/>
            <person name="Brasileiro-Vidal A.C."/>
            <person name="Benko-Iseppon A.M."/>
        </authorList>
    </citation>
    <scope>NUCLEOTIDE SEQUENCE [LARGE SCALE GENOMIC DNA]</scope>
    <source>
        <tissue evidence="2">Leaves</tissue>
    </source>
</reference>
<feature type="region of interest" description="Disordered" evidence="1">
    <location>
        <begin position="92"/>
        <end position="201"/>
    </location>
</feature>
<evidence type="ECO:0000313" key="2">
    <source>
        <dbReference type="EMBL" id="MED6168162.1"/>
    </source>
</evidence>
<feature type="region of interest" description="Disordered" evidence="1">
    <location>
        <begin position="1"/>
        <end position="64"/>
    </location>
</feature>
<comment type="caution">
    <text evidence="2">The sequence shown here is derived from an EMBL/GenBank/DDBJ whole genome shotgun (WGS) entry which is preliminary data.</text>
</comment>